<name>A0A9P4JIM6_9PLEO</name>
<gene>
    <name evidence="4" type="ORF">GQ43DRAFT_442141</name>
</gene>
<dbReference type="PROSITE" id="PS50102">
    <property type="entry name" value="RRM"/>
    <property type="match status" value="1"/>
</dbReference>
<dbReference type="OrthoDB" id="277802at2759"/>
<feature type="compositionally biased region" description="Basic and acidic residues" evidence="2">
    <location>
        <begin position="148"/>
        <end position="159"/>
    </location>
</feature>
<dbReference type="Gene3D" id="3.30.70.330">
    <property type="match status" value="1"/>
</dbReference>
<protein>
    <recommendedName>
        <fullName evidence="3">RRM domain-containing protein</fullName>
    </recommendedName>
</protein>
<keyword evidence="5" id="KW-1185">Reference proteome</keyword>
<feature type="domain" description="RRM" evidence="3">
    <location>
        <begin position="12"/>
        <end position="95"/>
    </location>
</feature>
<dbReference type="CDD" id="cd12246">
    <property type="entry name" value="RRM1_U1A_like"/>
    <property type="match status" value="1"/>
</dbReference>
<dbReference type="SMART" id="SM00360">
    <property type="entry name" value="RRM"/>
    <property type="match status" value="1"/>
</dbReference>
<organism evidence="4 5">
    <name type="scientific">Delitschia confertaspora ATCC 74209</name>
    <dbReference type="NCBI Taxonomy" id="1513339"/>
    <lineage>
        <taxon>Eukaryota</taxon>
        <taxon>Fungi</taxon>
        <taxon>Dikarya</taxon>
        <taxon>Ascomycota</taxon>
        <taxon>Pezizomycotina</taxon>
        <taxon>Dothideomycetes</taxon>
        <taxon>Pleosporomycetidae</taxon>
        <taxon>Pleosporales</taxon>
        <taxon>Delitschiaceae</taxon>
        <taxon>Delitschia</taxon>
    </lineage>
</organism>
<reference evidence="4" key="1">
    <citation type="journal article" date="2020" name="Stud. Mycol.">
        <title>101 Dothideomycetes genomes: a test case for predicting lifestyles and emergence of pathogens.</title>
        <authorList>
            <person name="Haridas S."/>
            <person name="Albert R."/>
            <person name="Binder M."/>
            <person name="Bloem J."/>
            <person name="Labutti K."/>
            <person name="Salamov A."/>
            <person name="Andreopoulos B."/>
            <person name="Baker S."/>
            <person name="Barry K."/>
            <person name="Bills G."/>
            <person name="Bluhm B."/>
            <person name="Cannon C."/>
            <person name="Castanera R."/>
            <person name="Culley D."/>
            <person name="Daum C."/>
            <person name="Ezra D."/>
            <person name="Gonzalez J."/>
            <person name="Henrissat B."/>
            <person name="Kuo A."/>
            <person name="Liang C."/>
            <person name="Lipzen A."/>
            <person name="Lutzoni F."/>
            <person name="Magnuson J."/>
            <person name="Mondo S."/>
            <person name="Nolan M."/>
            <person name="Ohm R."/>
            <person name="Pangilinan J."/>
            <person name="Park H.-J."/>
            <person name="Ramirez L."/>
            <person name="Alfaro M."/>
            <person name="Sun H."/>
            <person name="Tritt A."/>
            <person name="Yoshinaga Y."/>
            <person name="Zwiers L.-H."/>
            <person name="Turgeon B."/>
            <person name="Goodwin S."/>
            <person name="Spatafora J."/>
            <person name="Crous P."/>
            <person name="Grigoriev I."/>
        </authorList>
    </citation>
    <scope>NUCLEOTIDE SEQUENCE</scope>
    <source>
        <strain evidence="4">ATCC 74209</strain>
    </source>
</reference>
<dbReference type="GO" id="GO:0003723">
    <property type="term" value="F:RNA binding"/>
    <property type="evidence" value="ECO:0007669"/>
    <property type="project" value="UniProtKB-UniRule"/>
</dbReference>
<comment type="caution">
    <text evidence="4">The sequence shown here is derived from an EMBL/GenBank/DDBJ whole genome shotgun (WGS) entry which is preliminary data.</text>
</comment>
<dbReference type="SUPFAM" id="SSF54928">
    <property type="entry name" value="RNA-binding domain, RBD"/>
    <property type="match status" value="1"/>
</dbReference>
<dbReference type="InterPro" id="IPR012677">
    <property type="entry name" value="Nucleotide-bd_a/b_plait_sf"/>
</dbReference>
<evidence type="ECO:0000256" key="2">
    <source>
        <dbReference type="SAM" id="MobiDB-lite"/>
    </source>
</evidence>
<feature type="region of interest" description="Disordered" evidence="2">
    <location>
        <begin position="130"/>
        <end position="178"/>
    </location>
</feature>
<dbReference type="EMBL" id="ML994054">
    <property type="protein sequence ID" value="KAF2199815.1"/>
    <property type="molecule type" value="Genomic_DNA"/>
</dbReference>
<keyword evidence="1" id="KW-0694">RNA-binding</keyword>
<feature type="compositionally biased region" description="Acidic residues" evidence="2">
    <location>
        <begin position="160"/>
        <end position="178"/>
    </location>
</feature>
<evidence type="ECO:0000256" key="1">
    <source>
        <dbReference type="PROSITE-ProRule" id="PRU00176"/>
    </source>
</evidence>
<dbReference type="AlphaFoldDB" id="A0A9P4JIM6"/>
<evidence type="ECO:0000259" key="3">
    <source>
        <dbReference type="PROSITE" id="PS50102"/>
    </source>
</evidence>
<feature type="compositionally biased region" description="Low complexity" evidence="2">
    <location>
        <begin position="135"/>
        <end position="147"/>
    </location>
</feature>
<dbReference type="Proteomes" id="UP000799536">
    <property type="component" value="Unassembled WGS sequence"/>
</dbReference>
<evidence type="ECO:0000313" key="4">
    <source>
        <dbReference type="EMBL" id="KAF2199815.1"/>
    </source>
</evidence>
<dbReference type="Pfam" id="PF00076">
    <property type="entry name" value="RRM_1"/>
    <property type="match status" value="1"/>
</dbReference>
<dbReference type="InterPro" id="IPR035979">
    <property type="entry name" value="RBD_domain_sf"/>
</dbReference>
<evidence type="ECO:0000313" key="5">
    <source>
        <dbReference type="Proteomes" id="UP000799536"/>
    </source>
</evidence>
<dbReference type="InterPro" id="IPR000504">
    <property type="entry name" value="RRM_dom"/>
</dbReference>
<accession>A0A9P4JIM6</accession>
<sequence length="178" mass="19706">MASTTKANPPNQTLFLRNLPTTGQKHMKKEDLRRNLYMLFTTYGAVLDVVHMRAPTLRNTAHIVFRDVETSTRAMRALQGFEFFGQELVISYAKGKSDIIAKLDGTFKIPTKEVPMEHQAEMTDLQRQVFGGGAPAAPKAAAPVAAEPEAKNGVKRPREEESEPEDDEDAAMDVSDSD</sequence>
<proteinExistence type="predicted"/>